<dbReference type="AlphaFoldDB" id="K1JXX6"/>
<dbReference type="Pfam" id="PF09950">
    <property type="entry name" value="Major_capside"/>
    <property type="match status" value="1"/>
</dbReference>
<dbReference type="STRING" id="742823.HMPREF9465_00941"/>
<gene>
    <name evidence="1" type="ORF">HMPREF9465_00941</name>
</gene>
<organism evidence="1 2">
    <name type="scientific">Sutterella wadsworthensis 2_1_59BFAA</name>
    <dbReference type="NCBI Taxonomy" id="742823"/>
    <lineage>
        <taxon>Bacteria</taxon>
        <taxon>Pseudomonadati</taxon>
        <taxon>Pseudomonadota</taxon>
        <taxon>Betaproteobacteria</taxon>
        <taxon>Burkholderiales</taxon>
        <taxon>Sutterellaceae</taxon>
        <taxon>Sutterella</taxon>
    </lineage>
</organism>
<proteinExistence type="predicted"/>
<evidence type="ECO:0008006" key="3">
    <source>
        <dbReference type="Google" id="ProtNLM"/>
    </source>
</evidence>
<dbReference type="Proteomes" id="UP000005835">
    <property type="component" value="Unassembled WGS sequence"/>
</dbReference>
<comment type="caution">
    <text evidence="1">The sequence shown here is derived from an EMBL/GenBank/DDBJ whole genome shotgun (WGS) entry which is preliminary data.</text>
</comment>
<evidence type="ECO:0000313" key="2">
    <source>
        <dbReference type="Proteomes" id="UP000005835"/>
    </source>
</evidence>
<evidence type="ECO:0000313" key="1">
    <source>
        <dbReference type="EMBL" id="EKB31463.1"/>
    </source>
</evidence>
<name>K1JXX6_9BURK</name>
<dbReference type="eggNOG" id="COG4834">
    <property type="taxonomic scope" value="Bacteria"/>
</dbReference>
<dbReference type="PATRIC" id="fig|742823.3.peg.933"/>
<sequence length="356" mass="38981">MNIHMDQNFLNAKARGIEAPYAVGFMPFDEKDGRIVLKNINRDQLAQDAALSTQPNVGAPAALYTYVDPRIIDVLFGVTNATKFFDKTLVGSFTQDYATFSVEEVAGQVSPYNDFANGTSTDVNYNFPVRQNFRYQTTIKYGDLETAKLAEANVNLPARKQNAAAQIIARAENKFQLYGVAGMEIYGMLNDPNIPESISPVSVNSKSTWAEKIAADPNNAATLVFNDVNKLWQELTANNGGHLDVNAPIVLGISNKMIGYLTQPNQFGKTAKVMLQENYPNIEIVQLPELSTAAGEMLYMTVKEVYGDETGFSAFSRAFGLGRLIAHESSFTQKATAGTWGCVIRRPSLVATMVGI</sequence>
<dbReference type="HOGENOM" id="CLU_069062_0_0_4"/>
<accession>K1JXX6</accession>
<keyword evidence="2" id="KW-1185">Reference proteome</keyword>
<protein>
    <recommendedName>
        <fullName evidence="3">DUF2184 domain-containing protein</fullName>
    </recommendedName>
</protein>
<dbReference type="InterPro" id="IPR020049">
    <property type="entry name" value="Major_capsid-like"/>
</dbReference>
<dbReference type="EMBL" id="ADMG01000024">
    <property type="protein sequence ID" value="EKB31463.1"/>
    <property type="molecule type" value="Genomic_DNA"/>
</dbReference>
<reference evidence="1 2" key="1">
    <citation type="submission" date="2012-05" db="EMBL/GenBank/DDBJ databases">
        <title>The Genome Sequence of Sutterella wadsworthensis 2_1_59BFAA.</title>
        <authorList>
            <consortium name="The Broad Institute Genome Sequencing Platform"/>
            <person name="Earl A."/>
            <person name="Ward D."/>
            <person name="Feldgarden M."/>
            <person name="Gevers D."/>
            <person name="Daigneault M."/>
            <person name="Strauss J."/>
            <person name="Allen-Vercoe E."/>
            <person name="Walker B."/>
            <person name="Young S.K."/>
            <person name="Zeng Q."/>
            <person name="Gargeya S."/>
            <person name="Fitzgerald M."/>
            <person name="Haas B."/>
            <person name="Abouelleil A."/>
            <person name="Alvarado L."/>
            <person name="Arachchi H.M."/>
            <person name="Berlin A.M."/>
            <person name="Chapman S.B."/>
            <person name="Goldberg J."/>
            <person name="Griggs A."/>
            <person name="Gujja S."/>
            <person name="Hansen M."/>
            <person name="Howarth C."/>
            <person name="Imamovic A."/>
            <person name="Larimer J."/>
            <person name="McCowen C."/>
            <person name="Montmayeur A."/>
            <person name="Murphy C."/>
            <person name="Neiman D."/>
            <person name="Pearson M."/>
            <person name="Priest M."/>
            <person name="Roberts A."/>
            <person name="Saif S."/>
            <person name="Shea T."/>
            <person name="Sisk P."/>
            <person name="Sykes S."/>
            <person name="Wortman J."/>
            <person name="Nusbaum C."/>
            <person name="Birren B."/>
        </authorList>
    </citation>
    <scope>NUCLEOTIDE SEQUENCE [LARGE SCALE GENOMIC DNA]</scope>
    <source>
        <strain evidence="1 2">2_1_59BFAA</strain>
    </source>
</reference>